<gene>
    <name evidence="10" type="ORF">BOKJ2_LOCUS13501</name>
</gene>
<dbReference type="EMBL" id="CAJFCW020000006">
    <property type="protein sequence ID" value="CAG9126672.1"/>
    <property type="molecule type" value="Genomic_DNA"/>
</dbReference>
<dbReference type="PANTHER" id="PTHR42673:SF4">
    <property type="entry name" value="MALEYLACETOACETATE ISOMERASE"/>
    <property type="match status" value="1"/>
</dbReference>
<evidence type="ECO:0000256" key="5">
    <source>
        <dbReference type="ARBA" id="ARBA00013199"/>
    </source>
</evidence>
<dbReference type="GO" id="GO:0005739">
    <property type="term" value="C:mitochondrion"/>
    <property type="evidence" value="ECO:0007669"/>
    <property type="project" value="TreeGrafter"/>
</dbReference>
<dbReference type="Pfam" id="PF14497">
    <property type="entry name" value="GST_C_3"/>
    <property type="match status" value="2"/>
</dbReference>
<dbReference type="EC" id="5.2.1.2" evidence="5"/>
<dbReference type="UniPathway" id="UPA00139">
    <property type="reaction ID" value="UER00340"/>
</dbReference>
<proteinExistence type="inferred from homology"/>
<dbReference type="InterPro" id="IPR004045">
    <property type="entry name" value="Glutathione_S-Trfase_N"/>
</dbReference>
<evidence type="ECO:0000256" key="7">
    <source>
        <dbReference type="ARBA" id="ARBA00023232"/>
    </source>
</evidence>
<dbReference type="EMBL" id="CAJFDH010000006">
    <property type="protein sequence ID" value="CAD5229442.1"/>
    <property type="molecule type" value="Genomic_DNA"/>
</dbReference>
<dbReference type="InterPro" id="IPR036249">
    <property type="entry name" value="Thioredoxin-like_sf"/>
</dbReference>
<dbReference type="PANTHER" id="PTHR42673">
    <property type="entry name" value="MALEYLACETOACETATE ISOMERASE"/>
    <property type="match status" value="1"/>
</dbReference>
<evidence type="ECO:0000313" key="11">
    <source>
        <dbReference type="Proteomes" id="UP000614601"/>
    </source>
</evidence>
<dbReference type="InterPro" id="IPR040079">
    <property type="entry name" value="Glutathione_S-Trfase"/>
</dbReference>
<feature type="domain" description="GST C-terminal" evidence="9">
    <location>
        <begin position="90"/>
        <end position="222"/>
    </location>
</feature>
<dbReference type="PROSITE" id="PS50405">
    <property type="entry name" value="GST_CTER"/>
    <property type="match status" value="2"/>
</dbReference>
<comment type="cofactor">
    <cofactor evidence="2">
        <name>glutathione</name>
        <dbReference type="ChEBI" id="CHEBI:57925"/>
    </cofactor>
</comment>
<evidence type="ECO:0000259" key="8">
    <source>
        <dbReference type="PROSITE" id="PS50404"/>
    </source>
</evidence>
<dbReference type="InterPro" id="IPR034330">
    <property type="entry name" value="GST_Zeta_C"/>
</dbReference>
<name>A0A811LLT9_9BILA</name>
<dbReference type="SUPFAM" id="SSF47616">
    <property type="entry name" value="GST C-terminal domain-like"/>
    <property type="match status" value="2"/>
</dbReference>
<dbReference type="InterPro" id="IPR010987">
    <property type="entry name" value="Glutathione-S-Trfase_C-like"/>
</dbReference>
<dbReference type="InterPro" id="IPR036282">
    <property type="entry name" value="Glutathione-S-Trfase_C_sf"/>
</dbReference>
<evidence type="ECO:0000256" key="3">
    <source>
        <dbReference type="ARBA" id="ARBA00004671"/>
    </source>
</evidence>
<reference evidence="10" key="1">
    <citation type="submission" date="2020-09" db="EMBL/GenBank/DDBJ databases">
        <authorList>
            <person name="Kikuchi T."/>
        </authorList>
    </citation>
    <scope>NUCLEOTIDE SEQUENCE</scope>
    <source>
        <strain evidence="10">SH1</strain>
    </source>
</reference>
<dbReference type="FunFam" id="1.20.1050.10:FF:000010">
    <property type="entry name" value="Maleylacetoacetate isomerase isoform 1"/>
    <property type="match status" value="1"/>
</dbReference>
<evidence type="ECO:0000259" key="9">
    <source>
        <dbReference type="PROSITE" id="PS50405"/>
    </source>
</evidence>
<dbReference type="Proteomes" id="UP000783686">
    <property type="component" value="Unassembled WGS sequence"/>
</dbReference>
<dbReference type="Gene3D" id="1.20.1050.10">
    <property type="match status" value="2"/>
</dbReference>
<comment type="similarity">
    <text evidence="4">Belongs to the GST superfamily. Zeta family.</text>
</comment>
<evidence type="ECO:0000256" key="2">
    <source>
        <dbReference type="ARBA" id="ARBA00001955"/>
    </source>
</evidence>
<accession>A0A811LLT9</accession>
<evidence type="ECO:0000256" key="6">
    <source>
        <dbReference type="ARBA" id="ARBA00022878"/>
    </source>
</evidence>
<protein>
    <recommendedName>
        <fullName evidence="5">maleylacetoacetate isomerase</fullName>
        <ecNumber evidence="5">5.2.1.2</ecNumber>
    </recommendedName>
</protein>
<dbReference type="Proteomes" id="UP000614601">
    <property type="component" value="Unassembled WGS sequence"/>
</dbReference>
<comment type="pathway">
    <text evidence="3">Amino-acid degradation; L-phenylalanine degradation; acetoacetate and fumarate from L-phenylalanine: step 5/6.</text>
</comment>
<keyword evidence="7" id="KW-0585">Phenylalanine catabolism</keyword>
<dbReference type="SFLD" id="SFLDS00019">
    <property type="entry name" value="Glutathione_Transferase_(cytos"/>
    <property type="match status" value="2"/>
</dbReference>
<dbReference type="GO" id="GO:0006572">
    <property type="term" value="P:L-tyrosine catabolic process"/>
    <property type="evidence" value="ECO:0007669"/>
    <property type="project" value="UniProtKB-KW"/>
</dbReference>
<keyword evidence="11" id="KW-1185">Reference proteome</keyword>
<dbReference type="CDD" id="cd03191">
    <property type="entry name" value="GST_C_Zeta"/>
    <property type="match status" value="1"/>
</dbReference>
<sequence>MSSVPTLYSYWRSSCAWRVRIALELKKVEYENIPIELADKQQGSQKYSELNPIGYVPTFVHNGNVITESLAIVEYIDEVFPGDFKLLPGDAAKKALIRSLALIIIANIQPLQNLNVIEKYGGSDTDKQVEWAKHYVEKGFDALEKRLRKTAGKFAVGDEITLVDICIPAQVYNASESFKVEMTRNNITMSDPILYTYWRSSCAWRVRVALELKNVEYQMVPIHLVKQEQNSEKYLELNPVGYLPAFMHNGNTITESLAIIEYIDEVFPQGPKLICGDPAKKALIRSLALIMIANIQPLHNLNVIMKYSPDDAEKRSEFARTYVEKGFNGLEKRLASTSGRYSIGDDITLVDVCIPAQVYAAKRFNVDMTKYPIISRINDELSQLPEVIRADERHQPDTPDEFKA</sequence>
<dbReference type="InterPro" id="IPR034333">
    <property type="entry name" value="GST_Zeta_N"/>
</dbReference>
<organism evidence="10 11">
    <name type="scientific">Bursaphelenchus okinawaensis</name>
    <dbReference type="NCBI Taxonomy" id="465554"/>
    <lineage>
        <taxon>Eukaryota</taxon>
        <taxon>Metazoa</taxon>
        <taxon>Ecdysozoa</taxon>
        <taxon>Nematoda</taxon>
        <taxon>Chromadorea</taxon>
        <taxon>Rhabditida</taxon>
        <taxon>Tylenchina</taxon>
        <taxon>Tylenchomorpha</taxon>
        <taxon>Aphelenchoidea</taxon>
        <taxon>Aphelenchoididae</taxon>
        <taxon>Bursaphelenchus</taxon>
    </lineage>
</organism>
<dbReference type="Pfam" id="PF02798">
    <property type="entry name" value="GST_N"/>
    <property type="match status" value="2"/>
</dbReference>
<dbReference type="PROSITE" id="PS50404">
    <property type="entry name" value="GST_NTER"/>
    <property type="match status" value="2"/>
</dbReference>
<dbReference type="GO" id="GO:0006559">
    <property type="term" value="P:L-phenylalanine catabolic process"/>
    <property type="evidence" value="ECO:0007669"/>
    <property type="project" value="UniProtKB-UniPathway"/>
</dbReference>
<comment type="caution">
    <text evidence="10">The sequence shown here is derived from an EMBL/GenBank/DDBJ whole genome shotgun (WGS) entry which is preliminary data.</text>
</comment>
<dbReference type="NCBIfam" id="TIGR01262">
    <property type="entry name" value="maiA"/>
    <property type="match status" value="2"/>
</dbReference>
<evidence type="ECO:0000313" key="10">
    <source>
        <dbReference type="EMBL" id="CAD5229442.1"/>
    </source>
</evidence>
<dbReference type="GO" id="GO:0004364">
    <property type="term" value="F:glutathione transferase activity"/>
    <property type="evidence" value="ECO:0007669"/>
    <property type="project" value="TreeGrafter"/>
</dbReference>
<feature type="domain" description="GST N-terminal" evidence="8">
    <location>
        <begin position="190"/>
        <end position="271"/>
    </location>
</feature>
<evidence type="ECO:0000256" key="1">
    <source>
        <dbReference type="ARBA" id="ARBA00001622"/>
    </source>
</evidence>
<dbReference type="GO" id="GO:0006749">
    <property type="term" value="P:glutathione metabolic process"/>
    <property type="evidence" value="ECO:0007669"/>
    <property type="project" value="TreeGrafter"/>
</dbReference>
<dbReference type="InterPro" id="IPR004046">
    <property type="entry name" value="GST_C"/>
</dbReference>
<keyword evidence="6" id="KW-0828">Tyrosine catabolism</keyword>
<dbReference type="InterPro" id="IPR005955">
    <property type="entry name" value="GST_Zeta"/>
</dbReference>
<dbReference type="AlphaFoldDB" id="A0A811LLT9"/>
<dbReference type="GO" id="GO:0016034">
    <property type="term" value="F:maleylacetoacetate isomerase activity"/>
    <property type="evidence" value="ECO:0007669"/>
    <property type="project" value="UniProtKB-EC"/>
</dbReference>
<dbReference type="SFLD" id="SFLDG00358">
    <property type="entry name" value="Main_(cytGST)"/>
    <property type="match status" value="2"/>
</dbReference>
<dbReference type="SUPFAM" id="SSF52833">
    <property type="entry name" value="Thioredoxin-like"/>
    <property type="match status" value="2"/>
</dbReference>
<comment type="catalytic activity">
    <reaction evidence="1">
        <text>4-maleylacetoacetate = 4-fumarylacetoacetate</text>
        <dbReference type="Rhea" id="RHEA:14817"/>
        <dbReference type="ChEBI" id="CHEBI:17105"/>
        <dbReference type="ChEBI" id="CHEBI:18034"/>
        <dbReference type="EC" id="5.2.1.2"/>
    </reaction>
</comment>
<feature type="domain" description="GST N-terminal" evidence="8">
    <location>
        <begin position="3"/>
        <end position="84"/>
    </location>
</feature>
<dbReference type="Gene3D" id="3.40.30.10">
    <property type="entry name" value="Glutaredoxin"/>
    <property type="match status" value="2"/>
</dbReference>
<dbReference type="CDD" id="cd03042">
    <property type="entry name" value="GST_N_Zeta"/>
    <property type="match status" value="2"/>
</dbReference>
<dbReference type="OrthoDB" id="202840at2759"/>
<feature type="domain" description="GST C-terminal" evidence="9">
    <location>
        <begin position="277"/>
        <end position="400"/>
    </location>
</feature>
<evidence type="ECO:0000256" key="4">
    <source>
        <dbReference type="ARBA" id="ARBA00010007"/>
    </source>
</evidence>